<accession>A0AAV2VSA5</accession>
<reference evidence="1 2" key="1">
    <citation type="journal article" date="2013" name="ISME J.">
        <title>Comparative genomics of pathogenic lineages of Vibrio nigripulchritudo identifies virulence-associated traits.</title>
        <authorList>
            <person name="Goudenege D."/>
            <person name="Labreuche Y."/>
            <person name="Krin E."/>
            <person name="Ansquer D."/>
            <person name="Mangenot S."/>
            <person name="Calteau A."/>
            <person name="Medigue C."/>
            <person name="Mazel D."/>
            <person name="Polz M.F."/>
            <person name="Le Roux F."/>
        </authorList>
    </citation>
    <scope>NUCLEOTIDE SEQUENCE [LARGE SCALE GENOMIC DNA]</scope>
    <source>
        <strain evidence="1 2">SOn1</strain>
    </source>
</reference>
<evidence type="ECO:0000313" key="2">
    <source>
        <dbReference type="Proteomes" id="UP000018211"/>
    </source>
</evidence>
<name>A0AAV2VSA5_9VIBR</name>
<comment type="caution">
    <text evidence="1">The sequence shown here is derived from an EMBL/GenBank/DDBJ whole genome shotgun (WGS) entry which is preliminary data.</text>
</comment>
<protein>
    <submittedName>
        <fullName evidence="1">Uncharacterized protein</fullName>
    </submittedName>
</protein>
<proteinExistence type="predicted"/>
<dbReference type="AlphaFoldDB" id="A0AAV2VSA5"/>
<dbReference type="RefSeq" id="WP_004404106.1">
    <property type="nucleotide sequence ID" value="NZ_LK391965.1"/>
</dbReference>
<dbReference type="Proteomes" id="UP000018211">
    <property type="component" value="Unassembled WGS sequence"/>
</dbReference>
<organism evidence="1 2">
    <name type="scientific">Vibrio nigripulchritudo SOn1</name>
    <dbReference type="NCBI Taxonomy" id="1238450"/>
    <lineage>
        <taxon>Bacteria</taxon>
        <taxon>Pseudomonadati</taxon>
        <taxon>Pseudomonadota</taxon>
        <taxon>Gammaproteobacteria</taxon>
        <taxon>Vibrionales</taxon>
        <taxon>Vibrionaceae</taxon>
        <taxon>Vibrio</taxon>
    </lineage>
</organism>
<evidence type="ECO:0000313" key="1">
    <source>
        <dbReference type="EMBL" id="CCO47544.1"/>
    </source>
</evidence>
<gene>
    <name evidence="1" type="ORF">VIBNISOn1_30243</name>
</gene>
<dbReference type="EMBL" id="CAOF01000120">
    <property type="protein sequence ID" value="CCO47544.1"/>
    <property type="molecule type" value="Genomic_DNA"/>
</dbReference>
<dbReference type="GeneID" id="97545031"/>
<sequence length="116" mass="13670">MKLKDKARLARTPGHIVGVREGTFVWFYNESLFAWQQWVKRYPSLPTLRVSACKVKALNNAWMFTGVVPFKTLENAGLEFDKKGRVFIKFEADWRHWEDWKHKSKPKRASTVKISD</sequence>